<dbReference type="AlphaFoldDB" id="A0A1Y2F6M4"/>
<feature type="domain" description="Nucleoporin POM152 immunoglobulin-like" evidence="3">
    <location>
        <begin position="883"/>
        <end position="972"/>
    </location>
</feature>
<dbReference type="Pfam" id="PF24519">
    <property type="entry name" value="Ig-like_Pom152_1"/>
    <property type="match status" value="1"/>
</dbReference>
<evidence type="ECO:0000256" key="2">
    <source>
        <dbReference type="SAM" id="Phobius"/>
    </source>
</evidence>
<dbReference type="Proteomes" id="UP000193685">
    <property type="component" value="Unassembled WGS sequence"/>
</dbReference>
<feature type="transmembrane region" description="Helical" evidence="2">
    <location>
        <begin position="90"/>
        <end position="110"/>
    </location>
</feature>
<dbReference type="PANTHER" id="PTHR28206">
    <property type="entry name" value="NUCLEOPORIN POM152"/>
    <property type="match status" value="1"/>
</dbReference>
<feature type="domain" description="Nucleoporin POM152 first Ig-like" evidence="6">
    <location>
        <begin position="168"/>
        <end position="279"/>
    </location>
</feature>
<evidence type="ECO:0000259" key="3">
    <source>
        <dbReference type="Pfam" id="PF23664"/>
    </source>
</evidence>
<dbReference type="InterPro" id="IPR056544">
    <property type="entry name" value="Ig_POM152"/>
</dbReference>
<keyword evidence="2" id="KW-0472">Membrane</keyword>
<dbReference type="Pfam" id="PF23664">
    <property type="entry name" value="Ig_Pom152"/>
    <property type="match status" value="2"/>
</dbReference>
<reference evidence="8 9" key="1">
    <citation type="submission" date="2016-07" db="EMBL/GenBank/DDBJ databases">
        <title>Pervasive Adenine N6-methylation of Active Genes in Fungi.</title>
        <authorList>
            <consortium name="DOE Joint Genome Institute"/>
            <person name="Mondo S.J."/>
            <person name="Dannebaum R.O."/>
            <person name="Kuo R.C."/>
            <person name="Labutti K."/>
            <person name="Haridas S."/>
            <person name="Kuo A."/>
            <person name="Salamov A."/>
            <person name="Ahrendt S.R."/>
            <person name="Lipzen A."/>
            <person name="Sullivan W."/>
            <person name="Andreopoulos W.B."/>
            <person name="Clum A."/>
            <person name="Lindquist E."/>
            <person name="Daum C."/>
            <person name="Ramamoorthy G.K."/>
            <person name="Gryganskyi A."/>
            <person name="Culley D."/>
            <person name="Magnuson J.K."/>
            <person name="James T.Y."/>
            <person name="O'Malley M.A."/>
            <person name="Stajich J.E."/>
            <person name="Spatafora J.W."/>
            <person name="Visel A."/>
            <person name="Grigoriev I.V."/>
        </authorList>
    </citation>
    <scope>NUCLEOTIDE SEQUENCE [LARGE SCALE GENOMIC DNA]</scope>
    <source>
        <strain evidence="8 9">12-1054</strain>
    </source>
</reference>
<evidence type="ECO:0000259" key="5">
    <source>
        <dbReference type="Pfam" id="PF24312"/>
    </source>
</evidence>
<dbReference type="Pfam" id="PF24312">
    <property type="entry name" value="Ig-like_POM152"/>
    <property type="match status" value="3"/>
</dbReference>
<dbReference type="InterPro" id="IPR056543">
    <property type="entry name" value="Ig-like_POM152_9th"/>
</dbReference>
<dbReference type="Pfam" id="PF24527">
    <property type="entry name" value="Ig-like_Pom152_9"/>
    <property type="match status" value="1"/>
</dbReference>
<accession>A0A1Y2F6M4</accession>
<keyword evidence="2" id="KW-0812">Transmembrane</keyword>
<keyword evidence="9" id="KW-1185">Reference proteome</keyword>
<dbReference type="RefSeq" id="XP_040723902.1">
    <property type="nucleotide sequence ID" value="XM_040869750.1"/>
</dbReference>
<dbReference type="InterPro" id="IPR056540">
    <property type="entry name" value="TMD_POM152"/>
</dbReference>
<dbReference type="InterPro" id="IPR056542">
    <property type="entry name" value="Ig-like_POM152_1st"/>
</dbReference>
<evidence type="ECO:0000259" key="6">
    <source>
        <dbReference type="Pfam" id="PF24519"/>
    </source>
</evidence>
<dbReference type="OMA" id="DRSNCKR"/>
<sequence>MSAPKQAAATVGPPSSAPTNMVISEAVADAPTQRFYAISLFIFIQALKFYDLLQLYAPGYGGPSETAFTLKWIGIDAAYLFLIPKLRIPWLSFGLVTTIVQIALAGIINICLSARISISITALGSLLLRTFYDRELSVLENQIRVSDIVHNASRILGKHTINILPESTAKLNPNQACFCIDVSGEQHNLRPRDIIVPIRLNATVPMLIQYSRINPENNKRTSHNITGKPLKQILKHVDYQKHQAWQFPLTLSEPGLYTLDRVQDTSKLDVRLYRSQVLVVACPSAALVVPERLRESPDRCTGDLDELSLRVTGLPPLKVKYNRWIEGRERASTIDAVKPLDYTSPLMISPREHVDGPGSTAQLSLTQGEPDELKSDGEQKLLQLADVDDIAWAQAHTVEVHLNASIATAGKWSYYIEAVEDACGNVVNYAAGSKTGTAKQSLLEQSAPEQAFIEAPSYQFIVHERPSIMFRGCSPDHPVRLLEGQEAKLFFDITSREQGSFMAALGKGDVDTLVPLNGAPFRNLTFKSKTAVTTVQEAGIYTIESFSSSHCKGSVLMPSTCVVITPRKPSIQVSFDSILDQCAGSIGLLADLTFTGQPPYDIAWKVIKDGKATLNRKRIDRGRHQLRFTPEEAGHYAYEFMSLDDANYKGISLASAGDEVKKEQIVHPLAGAHFDRKETRKCCIGDSVEIPVRLVGSGPWSLAYEIIHGSKRERFELTNLQSPAQVIKTPAMTQGGQYLVSLVSVKDGNGCHAPLEEVEASIEVRRDRPSVSFYTIDNKLETTIIDGTSVDLPLRFLGDGPWELSYSTPRGQGKVSMRDANGKLSVKEAGTYSLSAVQDAYCPGTVNAKAQTFTVNVFPRPRLSLPASSAEEIRPREHVRREVCENDEDSFDVDIFGAPPFAITYERALLNARGTEHDRKQLSLNAALPRVSIKAKTSPAGQYRYTFHGVADARYDAEDANGQFTLLQTVNPRPEAGFVQRGQSYQYCLEVDLAEQEADRVPVKFVGEAPFTARFRIKHELTGRTSYLTEQNIQTHTWSLQIPKSMLTLGKHAISIAEVSDAKGCARTSLDGQVFIAISERPSILPVSSRQEFCVGDRISYALQGTAPFKIDYEFQGSKKRATEHGPVFSRIAEKPGHFKILSLADSASKCRVAVNGLDKTIHDIPSVRVSEGKTIIESIHEGDQAEIVFHLYGTPPFSLTYTRSVAGKGGRQRVLETHTVSGIQENKYVIRSSVAGTFAATEVHDRYCRISLQN</sequence>
<dbReference type="PANTHER" id="PTHR28206:SF1">
    <property type="entry name" value="NUCLEOPORIN POM152"/>
    <property type="match status" value="1"/>
</dbReference>
<feature type="domain" description="Nucleoporin POM152 N-terminal transmembrane" evidence="4">
    <location>
        <begin position="29"/>
        <end position="116"/>
    </location>
</feature>
<proteinExistence type="predicted"/>
<protein>
    <submittedName>
        <fullName evidence="8">Nucleoporin Pom152</fullName>
    </submittedName>
</protein>
<feature type="domain" description="Nucleoporin POM152 Ig-like" evidence="5">
    <location>
        <begin position="465"/>
        <end position="561"/>
    </location>
</feature>
<dbReference type="OrthoDB" id="5529162at2759"/>
<name>A0A1Y2F6M4_PROLT</name>
<dbReference type="GO" id="GO:0006999">
    <property type="term" value="P:nuclear pore organization"/>
    <property type="evidence" value="ECO:0007669"/>
    <property type="project" value="TreeGrafter"/>
</dbReference>
<comment type="caution">
    <text evidence="8">The sequence shown here is derived from an EMBL/GenBank/DDBJ whole genome shotgun (WGS) entry which is preliminary data.</text>
</comment>
<feature type="domain" description="Nucleoporin POM152 ninth Ig-like" evidence="7">
    <location>
        <begin position="1082"/>
        <end position="1156"/>
    </location>
</feature>
<gene>
    <name evidence="8" type="ORF">BCR37DRAFT_381727</name>
</gene>
<evidence type="ECO:0000256" key="1">
    <source>
        <dbReference type="SAM" id="MobiDB-lite"/>
    </source>
</evidence>
<evidence type="ECO:0000313" key="9">
    <source>
        <dbReference type="Proteomes" id="UP000193685"/>
    </source>
</evidence>
<dbReference type="STRING" id="56484.A0A1Y2F6M4"/>
<feature type="domain" description="Nucleoporin POM152 immunoglobulin-like" evidence="3">
    <location>
        <begin position="566"/>
        <end position="661"/>
    </location>
</feature>
<feature type="domain" description="Nucleoporin POM152 Ig-like" evidence="5">
    <location>
        <begin position="768"/>
        <end position="851"/>
    </location>
</feature>
<dbReference type="EMBL" id="MCFI01000015">
    <property type="protein sequence ID" value="ORY79531.1"/>
    <property type="molecule type" value="Genomic_DNA"/>
</dbReference>
<dbReference type="GO" id="GO:0006606">
    <property type="term" value="P:protein import into nucleus"/>
    <property type="evidence" value="ECO:0007669"/>
    <property type="project" value="TreeGrafter"/>
</dbReference>
<dbReference type="GO" id="GO:0017056">
    <property type="term" value="F:structural constituent of nuclear pore"/>
    <property type="evidence" value="ECO:0007669"/>
    <property type="project" value="InterPro"/>
</dbReference>
<keyword evidence="2" id="KW-1133">Transmembrane helix</keyword>
<dbReference type="GO" id="GO:0070762">
    <property type="term" value="C:nuclear pore transmembrane ring"/>
    <property type="evidence" value="ECO:0007669"/>
    <property type="project" value="TreeGrafter"/>
</dbReference>
<organism evidence="8 9">
    <name type="scientific">Protomyces lactucae-debilis</name>
    <dbReference type="NCBI Taxonomy" id="2754530"/>
    <lineage>
        <taxon>Eukaryota</taxon>
        <taxon>Fungi</taxon>
        <taxon>Dikarya</taxon>
        <taxon>Ascomycota</taxon>
        <taxon>Taphrinomycotina</taxon>
        <taxon>Taphrinomycetes</taxon>
        <taxon>Taphrinales</taxon>
        <taxon>Protomycetaceae</taxon>
        <taxon>Protomyces</taxon>
    </lineage>
</organism>
<feature type="domain" description="Nucleoporin POM152 Ig-like" evidence="5">
    <location>
        <begin position="673"/>
        <end position="752"/>
    </location>
</feature>
<evidence type="ECO:0000259" key="4">
    <source>
        <dbReference type="Pfam" id="PF24097"/>
    </source>
</evidence>
<feature type="region of interest" description="Disordered" evidence="1">
    <location>
        <begin position="351"/>
        <end position="373"/>
    </location>
</feature>
<dbReference type="GeneID" id="63786349"/>
<dbReference type="Pfam" id="PF24097">
    <property type="entry name" value="TMD_POM152"/>
    <property type="match status" value="1"/>
</dbReference>
<dbReference type="InterPro" id="IPR056541">
    <property type="entry name" value="Ig-like_POM152"/>
</dbReference>
<evidence type="ECO:0000313" key="8">
    <source>
        <dbReference type="EMBL" id="ORY79531.1"/>
    </source>
</evidence>
<dbReference type="InterPro" id="IPR037701">
    <property type="entry name" value="Pom152"/>
</dbReference>
<evidence type="ECO:0000259" key="7">
    <source>
        <dbReference type="Pfam" id="PF24527"/>
    </source>
</evidence>